<reference evidence="2" key="1">
    <citation type="submission" date="2020-10" db="EMBL/GenBank/DDBJ databases">
        <title>Genome Sequence of Monilinia vaccinii-corymbosi Sheds Light on Mummy Berry Disease Infection of Blueberry and Mating Type.</title>
        <authorList>
            <person name="Yow A.G."/>
            <person name="Zhang Y."/>
            <person name="Bansal K."/>
            <person name="Eacker S.M."/>
            <person name="Sullivan S."/>
            <person name="Liachko I."/>
            <person name="Cubeta M.A."/>
            <person name="Rollins J.A."/>
            <person name="Ashrafi H."/>
        </authorList>
    </citation>
    <scope>NUCLEOTIDE SEQUENCE</scope>
    <source>
        <strain evidence="2">RL-1</strain>
    </source>
</reference>
<feature type="compositionally biased region" description="Basic and acidic residues" evidence="1">
    <location>
        <begin position="89"/>
        <end position="99"/>
    </location>
</feature>
<feature type="compositionally biased region" description="Basic and acidic residues" evidence="1">
    <location>
        <begin position="112"/>
        <end position="136"/>
    </location>
</feature>
<feature type="region of interest" description="Disordered" evidence="1">
    <location>
        <begin position="285"/>
        <end position="341"/>
    </location>
</feature>
<feature type="compositionally biased region" description="Basic residues" evidence="1">
    <location>
        <begin position="200"/>
        <end position="218"/>
    </location>
</feature>
<keyword evidence="3" id="KW-1185">Reference proteome</keyword>
<feature type="region of interest" description="Disordered" evidence="1">
    <location>
        <begin position="233"/>
        <end position="255"/>
    </location>
</feature>
<dbReference type="OrthoDB" id="3550454at2759"/>
<dbReference type="EMBL" id="CP063409">
    <property type="protein sequence ID" value="QSZ34974.1"/>
    <property type="molecule type" value="Genomic_DNA"/>
</dbReference>
<name>A0A8A3PIZ5_9HELO</name>
<dbReference type="Proteomes" id="UP000672032">
    <property type="component" value="Chromosome 5"/>
</dbReference>
<feature type="compositionally biased region" description="Basic residues" evidence="1">
    <location>
        <begin position="100"/>
        <end position="111"/>
    </location>
</feature>
<proteinExistence type="predicted"/>
<feature type="region of interest" description="Disordered" evidence="1">
    <location>
        <begin position="186"/>
        <end position="218"/>
    </location>
</feature>
<evidence type="ECO:0000313" key="3">
    <source>
        <dbReference type="Proteomes" id="UP000672032"/>
    </source>
</evidence>
<evidence type="ECO:0000313" key="2">
    <source>
        <dbReference type="EMBL" id="QSZ34974.1"/>
    </source>
</evidence>
<feature type="region of interest" description="Disordered" evidence="1">
    <location>
        <begin position="369"/>
        <end position="391"/>
    </location>
</feature>
<feature type="compositionally biased region" description="Polar residues" evidence="1">
    <location>
        <begin position="690"/>
        <end position="728"/>
    </location>
</feature>
<feature type="region of interest" description="Disordered" evidence="1">
    <location>
        <begin position="666"/>
        <end position="737"/>
    </location>
</feature>
<sequence length="776" mass="87801">MRIFKRKNPTPLDPATTRGDVQRSETPFLLDVAAFDFDFGFMANVKFWLQRETGEAVPTSSQSHDDDMENHDNNDNINFSTDDSDSDNDGYKKDDQEKTKTRKKWKGKGKGRMGDDKQLKRVEATDMHDEKERKGVEQGGCEALPNLSPILVEDAKNAEENDVRNDKGAKWERMAGKVRRCFKMKEKEEEEEKEEVGNSRTKKMHKKMMIFSGRKKKEVSREDKCVPFPKFSQSFADGSKEVEDDNVESDQEEGAKKEFWYGRPFFSNEREKALEQEQDTCELCSNLDPSTSGNAPGDSVSKLGDNSDSCIVHGERGGKRNMRREERQFNKPTERKKAVSESAAMIGVKTWDGEPLIINDHRMSVSATVPSHGTQEKRMSEPTTRSDPSFHTRTYYSAEKSGQIISCYPATETINVIEAMYVAPPEQAKKSKLGKAVPVLLKRWSWKKDEYGAKQDKKLKDRPKKGTVRTASDESLDSLIEHAKDHLKNDIDDVGQDTHEIMLIANKSGTKNLERQVFEATQSVAKTQTSSIFRSASVKSIVPTIEDNSGKGGCMDMDQRMGYKVERTFRLLEPIPEDGTKDLPHRCQILEPLCESRSLQIPSIGEVIHAQSATTEDTNSFPRDSPTPRPYCEPGSSRTPSTQKPSCKPIFFCMLFIQKMINSQRRTAVENPNETPLDLPVRILPPLPSTIESTDDPSATTKNVPSATTTTENVHPQPNPELNQQESSEGMRRLPRKRPVQQCLRVRLLKCLVRSEDIQALRDLQGYRVTEIGRAF</sequence>
<feature type="compositionally biased region" description="Polar residues" evidence="1">
    <location>
        <begin position="611"/>
        <end position="622"/>
    </location>
</feature>
<organism evidence="2 3">
    <name type="scientific">Monilinia vaccinii-corymbosi</name>
    <dbReference type="NCBI Taxonomy" id="61207"/>
    <lineage>
        <taxon>Eukaryota</taxon>
        <taxon>Fungi</taxon>
        <taxon>Dikarya</taxon>
        <taxon>Ascomycota</taxon>
        <taxon>Pezizomycotina</taxon>
        <taxon>Leotiomycetes</taxon>
        <taxon>Helotiales</taxon>
        <taxon>Sclerotiniaceae</taxon>
        <taxon>Monilinia</taxon>
    </lineage>
</organism>
<feature type="region of interest" description="Disordered" evidence="1">
    <location>
        <begin position="1"/>
        <end position="21"/>
    </location>
</feature>
<gene>
    <name evidence="2" type="ORF">DSL72_007836</name>
</gene>
<feature type="region of interest" description="Disordered" evidence="1">
    <location>
        <begin position="57"/>
        <end position="147"/>
    </location>
</feature>
<feature type="compositionally biased region" description="Acidic residues" evidence="1">
    <location>
        <begin position="242"/>
        <end position="252"/>
    </location>
</feature>
<evidence type="ECO:0000256" key="1">
    <source>
        <dbReference type="SAM" id="MobiDB-lite"/>
    </source>
</evidence>
<feature type="compositionally biased region" description="Polar residues" evidence="1">
    <location>
        <begin position="381"/>
        <end position="391"/>
    </location>
</feature>
<accession>A0A8A3PIZ5</accession>
<protein>
    <submittedName>
        <fullName evidence="2">Uncharacterized protein</fullName>
    </submittedName>
</protein>
<feature type="compositionally biased region" description="Basic and acidic residues" evidence="1">
    <location>
        <begin position="313"/>
        <end position="339"/>
    </location>
</feature>
<dbReference type="AlphaFoldDB" id="A0A8A3PIZ5"/>
<feature type="region of interest" description="Disordered" evidence="1">
    <location>
        <begin position="609"/>
        <end position="644"/>
    </location>
</feature>
<feature type="region of interest" description="Disordered" evidence="1">
    <location>
        <begin position="452"/>
        <end position="473"/>
    </location>
</feature>